<evidence type="ECO:0000313" key="10">
    <source>
        <dbReference type="EMBL" id="GGA85565.1"/>
    </source>
</evidence>
<comment type="similarity">
    <text evidence="8">Belongs to the tRNA(Ile)-lysidine synthase family.</text>
</comment>
<dbReference type="InterPro" id="IPR011063">
    <property type="entry name" value="TilS/TtcA_N"/>
</dbReference>
<dbReference type="Proteomes" id="UP000658793">
    <property type="component" value="Unassembled WGS sequence"/>
</dbReference>
<keyword evidence="3 8" id="KW-0436">Ligase</keyword>
<dbReference type="PANTHER" id="PTHR43033">
    <property type="entry name" value="TRNA(ILE)-LYSIDINE SYNTHASE-RELATED"/>
    <property type="match status" value="1"/>
</dbReference>
<dbReference type="PANTHER" id="PTHR43033:SF1">
    <property type="entry name" value="TRNA(ILE)-LYSIDINE SYNTHASE-RELATED"/>
    <property type="match status" value="1"/>
</dbReference>
<comment type="subcellular location">
    <subcellularLocation>
        <location evidence="1 8">Cytoplasm</location>
    </subcellularLocation>
</comment>
<accession>A0ABQ1HPV7</accession>
<keyword evidence="2 8" id="KW-0963">Cytoplasm</keyword>
<dbReference type="EC" id="6.3.4.19" evidence="8"/>
<proteinExistence type="inferred from homology"/>
<dbReference type="InterPro" id="IPR014729">
    <property type="entry name" value="Rossmann-like_a/b/a_fold"/>
</dbReference>
<dbReference type="NCBIfam" id="TIGR02432">
    <property type="entry name" value="lysidine_TilS_N"/>
    <property type="match status" value="1"/>
</dbReference>
<dbReference type="SUPFAM" id="SSF56037">
    <property type="entry name" value="PheT/TilS domain"/>
    <property type="match status" value="1"/>
</dbReference>
<dbReference type="CDD" id="cd01992">
    <property type="entry name" value="TilS_N"/>
    <property type="match status" value="1"/>
</dbReference>
<dbReference type="InterPro" id="IPR012795">
    <property type="entry name" value="tRNA_Ile_lys_synt_N"/>
</dbReference>
<dbReference type="Pfam" id="PF01171">
    <property type="entry name" value="ATP_bind_3"/>
    <property type="match status" value="1"/>
</dbReference>
<evidence type="ECO:0000256" key="5">
    <source>
        <dbReference type="ARBA" id="ARBA00022741"/>
    </source>
</evidence>
<dbReference type="Pfam" id="PF11734">
    <property type="entry name" value="TilS_C"/>
    <property type="match status" value="1"/>
</dbReference>
<keyword evidence="4 8" id="KW-0819">tRNA processing</keyword>
<comment type="domain">
    <text evidence="8">The N-terminal region contains the highly conserved SGGXDS motif, predicted to be a P-loop motif involved in ATP binding.</text>
</comment>
<comment type="function">
    <text evidence="8">Ligates lysine onto the cytidine present at position 34 of the AUA codon-specific tRNA(Ile) that contains the anticodon CAU, in an ATP-dependent manner. Cytidine is converted to lysidine, thus changing the amino acid specificity of the tRNA from methionine to isoleucine.</text>
</comment>
<feature type="domain" description="Lysidine-tRNA(Ile) synthetase C-terminal" evidence="9">
    <location>
        <begin position="360"/>
        <end position="433"/>
    </location>
</feature>
<evidence type="ECO:0000256" key="7">
    <source>
        <dbReference type="ARBA" id="ARBA00048539"/>
    </source>
</evidence>
<evidence type="ECO:0000313" key="11">
    <source>
        <dbReference type="Proteomes" id="UP000658793"/>
    </source>
</evidence>
<dbReference type="EMBL" id="BMGA01000008">
    <property type="protein sequence ID" value="GGA85565.1"/>
    <property type="molecule type" value="Genomic_DNA"/>
</dbReference>
<evidence type="ECO:0000256" key="8">
    <source>
        <dbReference type="HAMAP-Rule" id="MF_01161"/>
    </source>
</evidence>
<dbReference type="HAMAP" id="MF_01161">
    <property type="entry name" value="tRNA_Ile_lys_synt"/>
    <property type="match status" value="1"/>
</dbReference>
<dbReference type="Gene3D" id="3.40.50.620">
    <property type="entry name" value="HUPs"/>
    <property type="match status" value="1"/>
</dbReference>
<dbReference type="NCBIfam" id="TIGR02433">
    <property type="entry name" value="lysidine_TilS_C"/>
    <property type="match status" value="1"/>
</dbReference>
<sequence>MLDKLKKHISQNFPFLAKTKLLLATSGGIDSMVMVHLFRELNFSVALAHCNFQLRGFESFGDQNFIQEYANANEIPLFLTQFDTEAFAKDYKLSTQIAARELRYNWFYELLETEQYDYILTAHHADDAIETFLINLSRGTGLEGLVGIPAQNDKVVRPLLPFSREEILAYAQENKIQWREDSSNASDKYLRNTIRHHLVPLLKELNPQFMESFQKTQSYLKESQELVEDAAIMVYQQVAKEEGETIVFDLNQLLRLPNYQSYLYQWLHEFGFTAWKDIYALVQSQSGKQVFSADFRLLKDRNQLILSPIVDETNDEQYFIEKNVREVNIPLNLTFCEADAILEASNSIIFVDEDKLVYPLVLKQWEEGDSFQPFGMNGKTKKLSKLFKDEKLSLLEKGNCWVLWSANQIVWVVGIRQDERFKINNSTKNILKIALQQ</sequence>
<reference evidence="11" key="1">
    <citation type="journal article" date="2019" name="Int. J. Syst. Evol. Microbiol.">
        <title>The Global Catalogue of Microorganisms (GCM) 10K type strain sequencing project: providing services to taxonomists for standard genome sequencing and annotation.</title>
        <authorList>
            <consortium name="The Broad Institute Genomics Platform"/>
            <consortium name="The Broad Institute Genome Sequencing Center for Infectious Disease"/>
            <person name="Wu L."/>
            <person name="Ma J."/>
        </authorList>
    </citation>
    <scope>NUCLEOTIDE SEQUENCE [LARGE SCALE GENOMIC DNA]</scope>
    <source>
        <strain evidence="11">CGMCC 1.12811</strain>
    </source>
</reference>
<keyword evidence="11" id="KW-1185">Reference proteome</keyword>
<dbReference type="SUPFAM" id="SSF52402">
    <property type="entry name" value="Adenine nucleotide alpha hydrolases-like"/>
    <property type="match status" value="1"/>
</dbReference>
<name>A0ABQ1HPV7_9FLAO</name>
<evidence type="ECO:0000256" key="4">
    <source>
        <dbReference type="ARBA" id="ARBA00022694"/>
    </source>
</evidence>
<feature type="binding site" evidence="8">
    <location>
        <begin position="26"/>
        <end position="31"/>
    </location>
    <ligand>
        <name>ATP</name>
        <dbReference type="ChEBI" id="CHEBI:30616"/>
    </ligand>
</feature>
<dbReference type="InterPro" id="IPR012094">
    <property type="entry name" value="tRNA_Ile_lys_synt"/>
</dbReference>
<evidence type="ECO:0000259" key="9">
    <source>
        <dbReference type="SMART" id="SM00977"/>
    </source>
</evidence>
<evidence type="ECO:0000256" key="2">
    <source>
        <dbReference type="ARBA" id="ARBA00022490"/>
    </source>
</evidence>
<gene>
    <name evidence="8 10" type="primary">tilS</name>
    <name evidence="10" type="ORF">GCM10008015_27880</name>
</gene>
<keyword evidence="6 8" id="KW-0067">ATP-binding</keyword>
<dbReference type="InterPro" id="IPR012796">
    <property type="entry name" value="Lysidine-tRNA-synth_C"/>
</dbReference>
<protein>
    <recommendedName>
        <fullName evidence="8">tRNA(Ile)-lysidine synthase</fullName>
        <ecNumber evidence="8">6.3.4.19</ecNumber>
    </recommendedName>
    <alternativeName>
        <fullName evidence="8">tRNA(Ile)-2-lysyl-cytidine synthase</fullName>
    </alternativeName>
    <alternativeName>
        <fullName evidence="8">tRNA(Ile)-lysidine synthetase</fullName>
    </alternativeName>
</protein>
<evidence type="ECO:0000256" key="6">
    <source>
        <dbReference type="ARBA" id="ARBA00022840"/>
    </source>
</evidence>
<evidence type="ECO:0000256" key="1">
    <source>
        <dbReference type="ARBA" id="ARBA00004496"/>
    </source>
</evidence>
<comment type="catalytic activity">
    <reaction evidence="7 8">
        <text>cytidine(34) in tRNA(Ile2) + L-lysine + ATP = lysidine(34) in tRNA(Ile2) + AMP + diphosphate + H(+)</text>
        <dbReference type="Rhea" id="RHEA:43744"/>
        <dbReference type="Rhea" id="RHEA-COMP:10625"/>
        <dbReference type="Rhea" id="RHEA-COMP:10670"/>
        <dbReference type="ChEBI" id="CHEBI:15378"/>
        <dbReference type="ChEBI" id="CHEBI:30616"/>
        <dbReference type="ChEBI" id="CHEBI:32551"/>
        <dbReference type="ChEBI" id="CHEBI:33019"/>
        <dbReference type="ChEBI" id="CHEBI:82748"/>
        <dbReference type="ChEBI" id="CHEBI:83665"/>
        <dbReference type="ChEBI" id="CHEBI:456215"/>
        <dbReference type="EC" id="6.3.4.19"/>
    </reaction>
</comment>
<evidence type="ECO:0000256" key="3">
    <source>
        <dbReference type="ARBA" id="ARBA00022598"/>
    </source>
</evidence>
<comment type="caution">
    <text evidence="10">The sequence shown here is derived from an EMBL/GenBank/DDBJ whole genome shotgun (WGS) entry which is preliminary data.</text>
</comment>
<dbReference type="SMART" id="SM00977">
    <property type="entry name" value="TilS_C"/>
    <property type="match status" value="1"/>
</dbReference>
<dbReference type="RefSeq" id="WP_188495057.1">
    <property type="nucleotide sequence ID" value="NZ_BMGA01000008.1"/>
</dbReference>
<keyword evidence="5 8" id="KW-0547">Nucleotide-binding</keyword>
<organism evidence="10 11">
    <name type="scientific">Flavobacterium palustre</name>
    <dbReference type="NCBI Taxonomy" id="1476463"/>
    <lineage>
        <taxon>Bacteria</taxon>
        <taxon>Pseudomonadati</taxon>
        <taxon>Bacteroidota</taxon>
        <taxon>Flavobacteriia</taxon>
        <taxon>Flavobacteriales</taxon>
        <taxon>Flavobacteriaceae</taxon>
        <taxon>Flavobacterium</taxon>
    </lineage>
</organism>